<feature type="compositionally biased region" description="Polar residues" evidence="1">
    <location>
        <begin position="311"/>
        <end position="330"/>
    </location>
</feature>
<dbReference type="GO" id="GO:0031931">
    <property type="term" value="C:TORC1 complex"/>
    <property type="evidence" value="ECO:0007669"/>
    <property type="project" value="TreeGrafter"/>
</dbReference>
<name>A0AA40EPN6_9PEZI</name>
<feature type="compositionally biased region" description="Polar residues" evidence="1">
    <location>
        <begin position="113"/>
        <end position="122"/>
    </location>
</feature>
<dbReference type="PANTHER" id="PTHR22794">
    <property type="entry name" value="THAP DOMAIN PROTEIN 11"/>
    <property type="match status" value="1"/>
</dbReference>
<reference evidence="2" key="1">
    <citation type="submission" date="2023-06" db="EMBL/GenBank/DDBJ databases">
        <title>Genome-scale phylogeny and comparative genomics of the fungal order Sordariales.</title>
        <authorList>
            <consortium name="Lawrence Berkeley National Laboratory"/>
            <person name="Hensen N."/>
            <person name="Bonometti L."/>
            <person name="Westerberg I."/>
            <person name="Brannstrom I.O."/>
            <person name="Guillou S."/>
            <person name="Cros-Aarteil S."/>
            <person name="Calhoun S."/>
            <person name="Haridas S."/>
            <person name="Kuo A."/>
            <person name="Mondo S."/>
            <person name="Pangilinan J."/>
            <person name="Riley R."/>
            <person name="LaButti K."/>
            <person name="Andreopoulos B."/>
            <person name="Lipzen A."/>
            <person name="Chen C."/>
            <person name="Yanf M."/>
            <person name="Daum C."/>
            <person name="Ng V."/>
            <person name="Clum A."/>
            <person name="Steindorff A."/>
            <person name="Ohm R."/>
            <person name="Martin F."/>
            <person name="Silar P."/>
            <person name="Natvig D."/>
            <person name="Lalanne C."/>
            <person name="Gautier V."/>
            <person name="Ament-velasquez S.L."/>
            <person name="Kruys A."/>
            <person name="Hutchinson M.I."/>
            <person name="Powell A.J."/>
            <person name="Barry K."/>
            <person name="Miller A.N."/>
            <person name="Grigoriev I.V."/>
            <person name="Debuchy R."/>
            <person name="Gladieux P."/>
            <person name="Thoren M.H."/>
            <person name="Johannesson H."/>
        </authorList>
    </citation>
    <scope>NUCLEOTIDE SEQUENCE</scope>
    <source>
        <strain evidence="2">SMH3187-1</strain>
    </source>
</reference>
<evidence type="ECO:0000313" key="2">
    <source>
        <dbReference type="EMBL" id="KAK0743168.1"/>
    </source>
</evidence>
<feature type="region of interest" description="Disordered" evidence="1">
    <location>
        <begin position="1"/>
        <end position="422"/>
    </location>
</feature>
<feature type="compositionally biased region" description="Low complexity" evidence="1">
    <location>
        <begin position="188"/>
        <end position="205"/>
    </location>
</feature>
<evidence type="ECO:0000256" key="1">
    <source>
        <dbReference type="SAM" id="MobiDB-lite"/>
    </source>
</evidence>
<dbReference type="EMBL" id="JAUKUD010000005">
    <property type="protein sequence ID" value="KAK0743168.1"/>
    <property type="molecule type" value="Genomic_DNA"/>
</dbReference>
<feature type="compositionally biased region" description="Basic and acidic residues" evidence="1">
    <location>
        <begin position="213"/>
        <end position="237"/>
    </location>
</feature>
<feature type="compositionally biased region" description="Low complexity" evidence="1">
    <location>
        <begin position="276"/>
        <end position="289"/>
    </location>
</feature>
<feature type="region of interest" description="Disordered" evidence="1">
    <location>
        <begin position="502"/>
        <end position="587"/>
    </location>
</feature>
<organism evidence="2 3">
    <name type="scientific">Schizothecium vesticola</name>
    <dbReference type="NCBI Taxonomy" id="314040"/>
    <lineage>
        <taxon>Eukaryota</taxon>
        <taxon>Fungi</taxon>
        <taxon>Dikarya</taxon>
        <taxon>Ascomycota</taxon>
        <taxon>Pezizomycotina</taxon>
        <taxon>Sordariomycetes</taxon>
        <taxon>Sordariomycetidae</taxon>
        <taxon>Sordariales</taxon>
        <taxon>Schizotheciaceae</taxon>
        <taxon>Schizothecium</taxon>
    </lineage>
</organism>
<accession>A0AA40EPN6</accession>
<dbReference type="PANTHER" id="PTHR22794:SF2">
    <property type="entry name" value="THAP DOMAIN-CONTAINING PROTEIN 11"/>
    <property type="match status" value="1"/>
</dbReference>
<keyword evidence="3" id="KW-1185">Reference proteome</keyword>
<comment type="caution">
    <text evidence="2">The sequence shown here is derived from an EMBL/GenBank/DDBJ whole genome shotgun (WGS) entry which is preliminary data.</text>
</comment>
<feature type="compositionally biased region" description="Polar residues" evidence="1">
    <location>
        <begin position="239"/>
        <end position="256"/>
    </location>
</feature>
<feature type="compositionally biased region" description="Polar residues" evidence="1">
    <location>
        <begin position="385"/>
        <end position="397"/>
    </location>
</feature>
<dbReference type="GO" id="GO:0000329">
    <property type="term" value="C:fungal-type vacuole membrane"/>
    <property type="evidence" value="ECO:0007669"/>
    <property type="project" value="TreeGrafter"/>
</dbReference>
<gene>
    <name evidence="2" type="ORF">B0T18DRAFT_330056</name>
</gene>
<protein>
    <submittedName>
        <fullName evidence="2">Uncharacterized protein</fullName>
    </submittedName>
</protein>
<proteinExistence type="predicted"/>
<feature type="compositionally biased region" description="Polar residues" evidence="1">
    <location>
        <begin position="27"/>
        <end position="38"/>
    </location>
</feature>
<dbReference type="AlphaFoldDB" id="A0AA40EPN6"/>
<sequence>MAKDKDADLAGSSHQSKRPPLDRFDSSSEQIQTSQQPSRPRAQKHVVGGGRIHARVPSSKALHKHHATASTAKLNRRRSNSPDHQANPPPLASTHRRAPSDPRIDDEAGLSNLKKNTSQTSLKRNRSQVDVGKKTKSALSLKRSSSNPTVHKLKAGGASKVHFNLGDDDDELEAFVQDDNPDDEWVDASASASPLLSRRSSVAASGQASETADDPRRSPPLSHELDPHRISPSHDAHGLSQSSQRDPASLKQQYLTSRILKRTPSHGAPPMMSTESVSVRPNSSSPNSPDLGASGKAPLRSETPKEPRPGSSGNIQELTSRFVGHNSQEPGSEIPINSFLNTINNGGISRAAASGKQLDKSALRRPQSMGNIAQPPSRRHRNGTDRSGQNGDDGSQTGEDDEDAPVPHPRRSGGYVVPTDMNRTQQKLNLQRASSSLEAGPYHPSLATGMHGGLIAVPVTVRPMGGTSSYDPRDPRINKILERTGMEYLVVRRHQNPILRSLDRLAKLPGANKTRPIPRAGTRPSTAHSQRRPDTSSGGRSRPASLVEREPSSVATLIGGQGQSARRPGTPRGAVSSRHLHTASNSTIADAEEAVARMHERPRLSGSSLVNGEEDAATIAILRQMWDRNLDLGASQD</sequence>
<dbReference type="Proteomes" id="UP001172155">
    <property type="component" value="Unassembled WGS sequence"/>
</dbReference>
<feature type="compositionally biased region" description="Polar residues" evidence="1">
    <location>
        <begin position="338"/>
        <end position="347"/>
    </location>
</feature>
<evidence type="ECO:0000313" key="3">
    <source>
        <dbReference type="Proteomes" id="UP001172155"/>
    </source>
</evidence>